<reference evidence="2" key="1">
    <citation type="submission" date="2016-10" db="EMBL/GenBank/DDBJ databases">
        <authorList>
            <person name="Varghese N."/>
            <person name="Submissions S."/>
        </authorList>
    </citation>
    <scope>NUCLEOTIDE SEQUENCE [LARGE SCALE GENOMIC DNA]</scope>
    <source>
        <strain evidence="2">IBRC-M10078</strain>
    </source>
</reference>
<dbReference type="EMBL" id="FNJU01000002">
    <property type="protein sequence ID" value="SDP23466.1"/>
    <property type="molecule type" value="Genomic_DNA"/>
</dbReference>
<evidence type="ECO:0000313" key="1">
    <source>
        <dbReference type="EMBL" id="SDP23466.1"/>
    </source>
</evidence>
<gene>
    <name evidence="1" type="ORF">SAMN05216565_1024</name>
</gene>
<organism evidence="1 2">
    <name type="scientific">Litchfieldia salsa</name>
    <dbReference type="NCBI Taxonomy" id="930152"/>
    <lineage>
        <taxon>Bacteria</taxon>
        <taxon>Bacillati</taxon>
        <taxon>Bacillota</taxon>
        <taxon>Bacilli</taxon>
        <taxon>Bacillales</taxon>
        <taxon>Bacillaceae</taxon>
        <taxon>Litchfieldia</taxon>
    </lineage>
</organism>
<protein>
    <submittedName>
        <fullName evidence="1">Uncharacterized protein</fullName>
    </submittedName>
</protein>
<accession>A0A1H0R320</accession>
<evidence type="ECO:0000313" key="2">
    <source>
        <dbReference type="Proteomes" id="UP000199159"/>
    </source>
</evidence>
<dbReference type="STRING" id="930152.SAMN05216565_1024"/>
<proteinExistence type="predicted"/>
<keyword evidence="2" id="KW-1185">Reference proteome</keyword>
<name>A0A1H0R320_9BACI</name>
<sequence length="51" mass="5787">MEQAGIHPTPSEYSMSGIIKLFRVLITTNSLYTVENKEEIRNGNIKSFSKI</sequence>
<dbReference type="Proteomes" id="UP000199159">
    <property type="component" value="Unassembled WGS sequence"/>
</dbReference>
<dbReference type="AlphaFoldDB" id="A0A1H0R320"/>